<protein>
    <recommendedName>
        <fullName evidence="6">Glucuronosyltransferase</fullName>
    </recommendedName>
</protein>
<comment type="caution">
    <text evidence="4">The sequence shown here is derived from an EMBL/GenBank/DDBJ whole genome shotgun (WGS) entry which is preliminary data.</text>
</comment>
<dbReference type="PANTHER" id="PTHR48043:SF159">
    <property type="entry name" value="EG:EG0003.4 PROTEIN-RELATED"/>
    <property type="match status" value="1"/>
</dbReference>
<dbReference type="EMBL" id="CALOZG010000005">
    <property type="protein sequence ID" value="CAH4027590.1"/>
    <property type="molecule type" value="Genomic_DNA"/>
</dbReference>
<keyword evidence="3" id="KW-0808">Transferase</keyword>
<comment type="similarity">
    <text evidence="1">Belongs to the UDP-glycosyltransferase family.</text>
</comment>
<dbReference type="SUPFAM" id="SSF53756">
    <property type="entry name" value="UDP-Glycosyltransferase/glycogen phosphorylase"/>
    <property type="match status" value="1"/>
</dbReference>
<dbReference type="PANTHER" id="PTHR48043">
    <property type="entry name" value="EG:EG0003.4 PROTEIN-RELATED"/>
    <property type="match status" value="1"/>
</dbReference>
<evidence type="ECO:0000256" key="2">
    <source>
        <dbReference type="ARBA" id="ARBA00022676"/>
    </source>
</evidence>
<evidence type="ECO:0000256" key="3">
    <source>
        <dbReference type="ARBA" id="ARBA00022679"/>
    </source>
</evidence>
<evidence type="ECO:0008006" key="6">
    <source>
        <dbReference type="Google" id="ProtNLM"/>
    </source>
</evidence>
<organism evidence="4 5">
    <name type="scientific">Pieris brassicae</name>
    <name type="common">White butterfly</name>
    <name type="synonym">Large white butterfly</name>
    <dbReference type="NCBI Taxonomy" id="7116"/>
    <lineage>
        <taxon>Eukaryota</taxon>
        <taxon>Metazoa</taxon>
        <taxon>Ecdysozoa</taxon>
        <taxon>Arthropoda</taxon>
        <taxon>Hexapoda</taxon>
        <taxon>Insecta</taxon>
        <taxon>Pterygota</taxon>
        <taxon>Neoptera</taxon>
        <taxon>Endopterygota</taxon>
        <taxon>Lepidoptera</taxon>
        <taxon>Glossata</taxon>
        <taxon>Ditrysia</taxon>
        <taxon>Papilionoidea</taxon>
        <taxon>Pieridae</taxon>
        <taxon>Pierinae</taxon>
        <taxon>Pieris</taxon>
    </lineage>
</organism>
<evidence type="ECO:0000313" key="4">
    <source>
        <dbReference type="EMBL" id="CAH4027590.1"/>
    </source>
</evidence>
<accession>A0A9P0T949</accession>
<dbReference type="Proteomes" id="UP001152562">
    <property type="component" value="Unassembled WGS sequence"/>
</dbReference>
<keyword evidence="5" id="KW-1185">Reference proteome</keyword>
<keyword evidence="2" id="KW-0328">Glycosyltransferase</keyword>
<dbReference type="InterPro" id="IPR050271">
    <property type="entry name" value="UDP-glycosyltransferase"/>
</dbReference>
<proteinExistence type="inferred from homology"/>
<evidence type="ECO:0000256" key="1">
    <source>
        <dbReference type="ARBA" id="ARBA00009995"/>
    </source>
</evidence>
<evidence type="ECO:0000313" key="5">
    <source>
        <dbReference type="Proteomes" id="UP001152562"/>
    </source>
</evidence>
<name>A0A9P0T949_PIEBR</name>
<reference evidence="4" key="1">
    <citation type="submission" date="2022-05" db="EMBL/GenBank/DDBJ databases">
        <authorList>
            <person name="Okamura Y."/>
        </authorList>
    </citation>
    <scope>NUCLEOTIDE SEQUENCE</scope>
</reference>
<dbReference type="GO" id="GO:0008194">
    <property type="term" value="F:UDP-glycosyltransferase activity"/>
    <property type="evidence" value="ECO:0007669"/>
    <property type="project" value="TreeGrafter"/>
</dbReference>
<sequence length="286" mass="32850">MYKIVTLLVLFCVCDGFKILLFFPVPGKSHSILGEGYVRYLSNAGHEVTYVTPIIMKNPPPRVRQVDISQNIGLLPGHIFDIKQLMYKELDLQEMYIIRSVIRNFINGTIQGSTMQHFMHDPKEQYDVVVVEWLYTELGSGLSAVFNCPLIWSTSTEVHSEILSLIGDGLNPAYSVYIWDREFSTTFYYRLRHLWLLFKDIYDRVTYKAIENKMFEQSFLSAVESRGRRLPTFDEVRYNASLMLGNSHISTGDPHSLPQAYKSIGGYHIKENVESLPKGIHLLGLV</sequence>
<dbReference type="AlphaFoldDB" id="A0A9P0T949"/>
<gene>
    <name evidence="4" type="ORF">PIBRA_LOCUS4726</name>
</gene>